<gene>
    <name evidence="2" type="ORF">ZIOFF_012532</name>
</gene>
<feature type="region of interest" description="Disordered" evidence="1">
    <location>
        <begin position="113"/>
        <end position="136"/>
    </location>
</feature>
<dbReference type="Proteomes" id="UP000734854">
    <property type="component" value="Unassembled WGS sequence"/>
</dbReference>
<dbReference type="EMBL" id="JACMSC010000003">
    <property type="protein sequence ID" value="KAG6530305.1"/>
    <property type="molecule type" value="Genomic_DNA"/>
</dbReference>
<organism evidence="2 3">
    <name type="scientific">Zingiber officinale</name>
    <name type="common">Ginger</name>
    <name type="synonym">Amomum zingiber</name>
    <dbReference type="NCBI Taxonomy" id="94328"/>
    <lineage>
        <taxon>Eukaryota</taxon>
        <taxon>Viridiplantae</taxon>
        <taxon>Streptophyta</taxon>
        <taxon>Embryophyta</taxon>
        <taxon>Tracheophyta</taxon>
        <taxon>Spermatophyta</taxon>
        <taxon>Magnoliopsida</taxon>
        <taxon>Liliopsida</taxon>
        <taxon>Zingiberales</taxon>
        <taxon>Zingiberaceae</taxon>
        <taxon>Zingiber</taxon>
    </lineage>
</organism>
<name>A0A8J5IA16_ZINOF</name>
<accession>A0A8J5IA16</accession>
<proteinExistence type="predicted"/>
<evidence type="ECO:0000256" key="1">
    <source>
        <dbReference type="SAM" id="MobiDB-lite"/>
    </source>
</evidence>
<keyword evidence="3" id="KW-1185">Reference proteome</keyword>
<evidence type="ECO:0000313" key="3">
    <source>
        <dbReference type="Proteomes" id="UP000734854"/>
    </source>
</evidence>
<sequence>MQKSFKFLIERQPWELNDVRVPHLTHFHPHDDADITASQLRLSTFPRSNLRITIWGIVTSYCSTKCKKSFKFLIERQSWESNDVGVPHPTHFHPQYNVGIVRLATPPLCLPPPQPRRLRGRHQERGEYTVSTDQAC</sequence>
<dbReference type="AlphaFoldDB" id="A0A8J5IA16"/>
<comment type="caution">
    <text evidence="2">The sequence shown here is derived from an EMBL/GenBank/DDBJ whole genome shotgun (WGS) entry which is preliminary data.</text>
</comment>
<evidence type="ECO:0000313" key="2">
    <source>
        <dbReference type="EMBL" id="KAG6530305.1"/>
    </source>
</evidence>
<protein>
    <submittedName>
        <fullName evidence="2">Uncharacterized protein</fullName>
    </submittedName>
</protein>
<reference evidence="2 3" key="1">
    <citation type="submission" date="2020-08" db="EMBL/GenBank/DDBJ databases">
        <title>Plant Genome Project.</title>
        <authorList>
            <person name="Zhang R.-G."/>
        </authorList>
    </citation>
    <scope>NUCLEOTIDE SEQUENCE [LARGE SCALE GENOMIC DNA]</scope>
    <source>
        <tissue evidence="2">Rhizome</tissue>
    </source>
</reference>